<keyword evidence="3" id="KW-1185">Reference proteome</keyword>
<name>A0A0H5DNZ1_9BACT</name>
<feature type="transmembrane region" description="Helical" evidence="1">
    <location>
        <begin position="145"/>
        <end position="165"/>
    </location>
</feature>
<feature type="transmembrane region" description="Helical" evidence="1">
    <location>
        <begin position="6"/>
        <end position="25"/>
    </location>
</feature>
<sequence>MEGTILIIAIQLLCFSVGYGCWKFLKYPLCQASNMSAQGNLDADNSKEPNEKIYNKWLQGFGLYYVGTLLYCIAIFLLGALTFEESMQTNNLVQIAGLVASTLVFGILMYLFAYMKKGTKWIGAFLLISPVLNLIDLIADPASLTEHTLLLAAYTYFWVCCKRLYDLNRSLKVPNRPEVASQTGS</sequence>
<evidence type="ECO:0000313" key="3">
    <source>
        <dbReference type="Proteomes" id="UP000220251"/>
    </source>
</evidence>
<evidence type="ECO:0000256" key="1">
    <source>
        <dbReference type="SAM" id="Phobius"/>
    </source>
</evidence>
<keyword evidence="1" id="KW-1133">Transmembrane helix</keyword>
<evidence type="ECO:0000313" key="2">
    <source>
        <dbReference type="EMBL" id="CRX37568.1"/>
    </source>
</evidence>
<dbReference type="Proteomes" id="UP000220251">
    <property type="component" value="Unassembled WGS sequence"/>
</dbReference>
<feature type="transmembrane region" description="Helical" evidence="1">
    <location>
        <begin position="95"/>
        <end position="114"/>
    </location>
</feature>
<feature type="transmembrane region" description="Helical" evidence="1">
    <location>
        <begin position="121"/>
        <end position="139"/>
    </location>
</feature>
<dbReference type="EMBL" id="CWGJ01000002">
    <property type="protein sequence ID" value="CRX37568.1"/>
    <property type="molecule type" value="Genomic_DNA"/>
</dbReference>
<gene>
    <name evidence="2" type="ORF">ELAC_0207</name>
</gene>
<feature type="transmembrane region" description="Helical" evidence="1">
    <location>
        <begin position="62"/>
        <end position="83"/>
    </location>
</feature>
<dbReference type="AlphaFoldDB" id="A0A0H5DNZ1"/>
<proteinExistence type="predicted"/>
<reference evidence="3" key="1">
    <citation type="submission" date="2015-06" db="EMBL/GenBank/DDBJ databases">
        <authorList>
            <person name="Bertelli C."/>
        </authorList>
    </citation>
    <scope>NUCLEOTIDE SEQUENCE [LARGE SCALE GENOMIC DNA]</scope>
    <source>
        <strain evidence="3">CRIB-30</strain>
    </source>
</reference>
<protein>
    <submittedName>
        <fullName evidence="2">Putative membrane protein</fullName>
    </submittedName>
</protein>
<accession>A0A0H5DNZ1</accession>
<keyword evidence="1" id="KW-0812">Transmembrane</keyword>
<organism evidence="2 3">
    <name type="scientific">Estrella lausannensis</name>
    <dbReference type="NCBI Taxonomy" id="483423"/>
    <lineage>
        <taxon>Bacteria</taxon>
        <taxon>Pseudomonadati</taxon>
        <taxon>Chlamydiota</taxon>
        <taxon>Chlamydiia</taxon>
        <taxon>Parachlamydiales</taxon>
        <taxon>Candidatus Criblamydiaceae</taxon>
        <taxon>Estrella</taxon>
    </lineage>
</organism>
<dbReference type="RefSeq" id="WP_098037429.1">
    <property type="nucleotide sequence ID" value="NZ_CWGJ01000002.1"/>
</dbReference>
<keyword evidence="1" id="KW-0472">Membrane</keyword>